<feature type="binding site" evidence="3">
    <location>
        <position position="80"/>
    </location>
    <ligand>
        <name>Zn(2+)</name>
        <dbReference type="ChEBI" id="CHEBI:29105"/>
    </ligand>
</feature>
<dbReference type="OrthoDB" id="10249250at2759"/>
<dbReference type="GO" id="GO:0046872">
    <property type="term" value="F:metal ion binding"/>
    <property type="evidence" value="ECO:0007669"/>
    <property type="project" value="UniProtKB-KW"/>
</dbReference>
<evidence type="ECO:0000256" key="1">
    <source>
        <dbReference type="ARBA" id="ARBA00022723"/>
    </source>
</evidence>
<feature type="binding site" evidence="3">
    <location>
        <position position="60"/>
    </location>
    <ligand>
        <name>Zn(2+)</name>
        <dbReference type="ChEBI" id="CHEBI:29105"/>
    </ligand>
</feature>
<feature type="binding site" evidence="3">
    <location>
        <position position="82"/>
    </location>
    <ligand>
        <name>Zn(2+)</name>
        <dbReference type="ChEBI" id="CHEBI:29105"/>
    </ligand>
</feature>
<keyword evidence="2 3" id="KW-0862">Zinc</keyword>
<dbReference type="InterPro" id="IPR002124">
    <property type="entry name" value="Cyt_c_oxidase_su5b"/>
</dbReference>
<dbReference type="PANTHER" id="PTHR10122">
    <property type="entry name" value="CYTOCHROME C OXIDASE SUBUNIT 5B, MITOCHONDRIAL"/>
    <property type="match status" value="1"/>
</dbReference>
<dbReference type="EMBL" id="KK107474">
    <property type="protein sequence ID" value="EZA50162.1"/>
    <property type="molecule type" value="Genomic_DNA"/>
</dbReference>
<dbReference type="GO" id="GO:0045277">
    <property type="term" value="C:respiratory chain complex IV"/>
    <property type="evidence" value="ECO:0007669"/>
    <property type="project" value="InterPro"/>
</dbReference>
<dbReference type="SUPFAM" id="SSF57802">
    <property type="entry name" value="Rubredoxin-like"/>
    <property type="match status" value="1"/>
</dbReference>
<keyword evidence="5" id="KW-1185">Reference proteome</keyword>
<dbReference type="GO" id="GO:0006123">
    <property type="term" value="P:mitochondrial electron transport, cytochrome c to oxygen"/>
    <property type="evidence" value="ECO:0007669"/>
    <property type="project" value="InterPro"/>
</dbReference>
<evidence type="ECO:0000313" key="5">
    <source>
        <dbReference type="Proteomes" id="UP000053097"/>
    </source>
</evidence>
<protein>
    <submittedName>
        <fullName evidence="4">Cytochrome c oxidase subunit 5B, mitochondrial</fullName>
    </submittedName>
</protein>
<feature type="non-terminal residue" evidence="4">
    <location>
        <position position="1"/>
    </location>
</feature>
<dbReference type="GO" id="GO:0005740">
    <property type="term" value="C:mitochondrial envelope"/>
    <property type="evidence" value="ECO:0007669"/>
    <property type="project" value="InterPro"/>
</dbReference>
<reference evidence="4 5" key="1">
    <citation type="journal article" date="2014" name="Curr. Biol.">
        <title>The genome of the clonal raider ant Cerapachys biroi.</title>
        <authorList>
            <person name="Oxley P.R."/>
            <person name="Ji L."/>
            <person name="Fetter-Pruneda I."/>
            <person name="McKenzie S.K."/>
            <person name="Li C."/>
            <person name="Hu H."/>
            <person name="Zhang G."/>
            <person name="Kronauer D.J."/>
        </authorList>
    </citation>
    <scope>NUCLEOTIDE SEQUENCE [LARGE SCALE GENOMIC DNA]</scope>
</reference>
<gene>
    <name evidence="4" type="ORF">X777_11225</name>
</gene>
<dbReference type="Pfam" id="PF01215">
    <property type="entry name" value="COX5B"/>
    <property type="match status" value="1"/>
</dbReference>
<feature type="binding site" evidence="3">
    <location>
        <position position="58"/>
    </location>
    <ligand>
        <name>Zn(2+)</name>
        <dbReference type="ChEBI" id="CHEBI:29105"/>
    </ligand>
</feature>
<accession>A0A026W263</accession>
<sequence>LQLGWDVLPRPSYSPDLAPLYFYLFRDPYNMTIKRRLDNTKENPNLVYSAFDSRMMGCICDEDAMHVNWMWLHKGPPRRCECGHWFKLVEKAPI</sequence>
<dbReference type="Gene3D" id="2.60.11.10">
    <property type="entry name" value="Cytochrome c oxidase, subunit Vb"/>
    <property type="match status" value="1"/>
</dbReference>
<dbReference type="PANTHER" id="PTHR10122:SF0">
    <property type="entry name" value="CYTOCHROME C OXIDASE SUBUNIT 5B, ISOFORM A-RELATED"/>
    <property type="match status" value="1"/>
</dbReference>
<dbReference type="AlphaFoldDB" id="A0A026W263"/>
<name>A0A026W263_OOCBI</name>
<proteinExistence type="predicted"/>
<evidence type="ECO:0000313" key="4">
    <source>
        <dbReference type="EMBL" id="EZA50162.1"/>
    </source>
</evidence>
<dbReference type="PROSITE" id="PS51359">
    <property type="entry name" value="COX5B_2"/>
    <property type="match status" value="1"/>
</dbReference>
<dbReference type="InterPro" id="IPR036972">
    <property type="entry name" value="Cyt_c_oxidase_su5b_sf"/>
</dbReference>
<evidence type="ECO:0000256" key="2">
    <source>
        <dbReference type="ARBA" id="ARBA00022833"/>
    </source>
</evidence>
<keyword evidence="1 3" id="KW-0479">Metal-binding</keyword>
<dbReference type="Proteomes" id="UP000053097">
    <property type="component" value="Unassembled WGS sequence"/>
</dbReference>
<dbReference type="STRING" id="2015173.A0A026W263"/>
<organism evidence="4 5">
    <name type="scientific">Ooceraea biroi</name>
    <name type="common">Clonal raider ant</name>
    <name type="synonym">Cerapachys biroi</name>
    <dbReference type="NCBI Taxonomy" id="2015173"/>
    <lineage>
        <taxon>Eukaryota</taxon>
        <taxon>Metazoa</taxon>
        <taxon>Ecdysozoa</taxon>
        <taxon>Arthropoda</taxon>
        <taxon>Hexapoda</taxon>
        <taxon>Insecta</taxon>
        <taxon>Pterygota</taxon>
        <taxon>Neoptera</taxon>
        <taxon>Endopterygota</taxon>
        <taxon>Hymenoptera</taxon>
        <taxon>Apocrita</taxon>
        <taxon>Aculeata</taxon>
        <taxon>Formicoidea</taxon>
        <taxon>Formicidae</taxon>
        <taxon>Dorylinae</taxon>
        <taxon>Ooceraea</taxon>
    </lineage>
</organism>
<evidence type="ECO:0000256" key="3">
    <source>
        <dbReference type="PIRSR" id="PIRSR602124-1"/>
    </source>
</evidence>